<evidence type="ECO:0000313" key="3">
    <source>
        <dbReference type="Proteomes" id="UP000447434"/>
    </source>
</evidence>
<feature type="region of interest" description="Disordered" evidence="1">
    <location>
        <begin position="1"/>
        <end position="84"/>
    </location>
</feature>
<evidence type="ECO:0000256" key="1">
    <source>
        <dbReference type="SAM" id="MobiDB-lite"/>
    </source>
</evidence>
<name>A0A6A4Q5U0_LUPAL</name>
<reference evidence="3" key="1">
    <citation type="journal article" date="2020" name="Nat. Commun.">
        <title>Genome sequence of the cluster root forming white lupin.</title>
        <authorList>
            <person name="Hufnagel B."/>
            <person name="Marques A."/>
            <person name="Soriano A."/>
            <person name="Marques L."/>
            <person name="Divol F."/>
            <person name="Doumas P."/>
            <person name="Sallet E."/>
            <person name="Mancinotti D."/>
            <person name="Carrere S."/>
            <person name="Marande W."/>
            <person name="Arribat S."/>
            <person name="Keller J."/>
            <person name="Huneau C."/>
            <person name="Blein T."/>
            <person name="Aime D."/>
            <person name="Laguerre M."/>
            <person name="Taylor J."/>
            <person name="Schubert V."/>
            <person name="Nelson M."/>
            <person name="Geu-Flores F."/>
            <person name="Crespi M."/>
            <person name="Gallardo-Guerrero K."/>
            <person name="Delaux P.-M."/>
            <person name="Salse J."/>
            <person name="Berges H."/>
            <person name="Guyot R."/>
            <person name="Gouzy J."/>
            <person name="Peret B."/>
        </authorList>
    </citation>
    <scope>NUCLEOTIDE SEQUENCE [LARGE SCALE GENOMIC DNA]</scope>
    <source>
        <strain evidence="3">cv. Amiga</strain>
    </source>
</reference>
<keyword evidence="3" id="KW-1185">Reference proteome</keyword>
<sequence>MVENPFPHRVAIMQARFRPVEEEEEEDEEEDLDDEEEEGSNLTELDELDLGPLVLEDETDEESDASVGDDDNSDASSGASVIVG</sequence>
<feature type="compositionally biased region" description="Acidic residues" evidence="1">
    <location>
        <begin position="21"/>
        <end position="73"/>
    </location>
</feature>
<accession>A0A6A4Q5U0</accession>
<dbReference type="AlphaFoldDB" id="A0A6A4Q5U0"/>
<organism evidence="2 3">
    <name type="scientific">Lupinus albus</name>
    <name type="common">White lupine</name>
    <name type="synonym">Lupinus termis</name>
    <dbReference type="NCBI Taxonomy" id="3870"/>
    <lineage>
        <taxon>Eukaryota</taxon>
        <taxon>Viridiplantae</taxon>
        <taxon>Streptophyta</taxon>
        <taxon>Embryophyta</taxon>
        <taxon>Tracheophyta</taxon>
        <taxon>Spermatophyta</taxon>
        <taxon>Magnoliopsida</taxon>
        <taxon>eudicotyledons</taxon>
        <taxon>Gunneridae</taxon>
        <taxon>Pentapetalae</taxon>
        <taxon>rosids</taxon>
        <taxon>fabids</taxon>
        <taxon>Fabales</taxon>
        <taxon>Fabaceae</taxon>
        <taxon>Papilionoideae</taxon>
        <taxon>50 kb inversion clade</taxon>
        <taxon>genistoids sensu lato</taxon>
        <taxon>core genistoids</taxon>
        <taxon>Genisteae</taxon>
        <taxon>Lupinus</taxon>
    </lineage>
</organism>
<protein>
    <submittedName>
        <fullName evidence="2">Uncharacterized protein</fullName>
    </submittedName>
</protein>
<gene>
    <name evidence="2" type="ORF">Lalb_Chr08g0239661</name>
</gene>
<dbReference type="EMBL" id="WOCE01000008">
    <property type="protein sequence ID" value="KAE9608814.1"/>
    <property type="molecule type" value="Genomic_DNA"/>
</dbReference>
<feature type="compositionally biased region" description="Low complexity" evidence="1">
    <location>
        <begin position="74"/>
        <end position="84"/>
    </location>
</feature>
<comment type="caution">
    <text evidence="2">The sequence shown here is derived from an EMBL/GenBank/DDBJ whole genome shotgun (WGS) entry which is preliminary data.</text>
</comment>
<evidence type="ECO:0000313" key="2">
    <source>
        <dbReference type="EMBL" id="KAE9608814.1"/>
    </source>
</evidence>
<proteinExistence type="predicted"/>
<dbReference type="Proteomes" id="UP000447434">
    <property type="component" value="Chromosome 8"/>
</dbReference>